<feature type="compositionally biased region" description="Low complexity" evidence="1">
    <location>
        <begin position="278"/>
        <end position="290"/>
    </location>
</feature>
<feature type="region of interest" description="Disordered" evidence="1">
    <location>
        <begin position="162"/>
        <end position="262"/>
    </location>
</feature>
<dbReference type="AlphaFoldDB" id="A0A2B7WUW5"/>
<name>A0A2B7WUW5_POLH7</name>
<sequence>MAQPGVRSVSDSVSSVVSTYLDAAILIQRIKLSKHHSDTNSDNFTQHPYSLPTYPLRDLEDSLALGPPVVKGQYELLVHRFGDACARGDQQAQESIKDIATDLQFTLLSALRSSWMDNLDPDYATLLAASDTNRVNTLVCLNELSKRLATTTTAAVEVEAPPQLNVPPTSAHGAVELPTNGQVLPHSPSHPSSLAQSQASLIISEQQHSPISPPLDGEPRPGTFLDDPISPLVDRRPPMGGLLPTRQLSVSHSVNSSSSASTTASISETLELSLHPHPYQRPYQHQNQHQQQHHHHPQPHQYHSSSSSSEKINPHNAVDLSTIRETLRENNDDMQWDAPQVIGPRTFGERHPLMISRQESPRQRDYTVEDPNNPYSLASIRGSIIDSDSPPPLTTAAAAPPQSDARRSPPNALSSRWGLKRNPSAPSYRSFAIPYEATSAQTPPSLSPTATSPRSHGHTNPFHSISSLRRKPTRANSVTSTSTQQTTLTTNTVIPYPADPSNLYLPNESNDYAGFCKGAWKLQNDMKKAMRVDNRPEGIYTRTLFWRCSKCLFEGPMMTTPVPRPSTRPSADGGPGFPRTVPAGEPGRSFDVTVRIHARTGIQYRWAFLAKSHIPSRDVPMNPDGTSGAFGCIYCVAADRGASPVFGDLDSFMTHLRSHDGSGRAPERELLDRTRCIMGRVAGKWEEFDLNVPREMAEVE</sequence>
<feature type="region of interest" description="Disordered" evidence="1">
    <location>
        <begin position="439"/>
        <end position="494"/>
    </location>
</feature>
<feature type="compositionally biased region" description="Low complexity" evidence="1">
    <location>
        <begin position="559"/>
        <end position="570"/>
    </location>
</feature>
<protein>
    <submittedName>
        <fullName evidence="2">Uncharacterized protein</fullName>
    </submittedName>
</protein>
<comment type="caution">
    <text evidence="2">The sequence shown here is derived from an EMBL/GenBank/DDBJ whole genome shotgun (WGS) entry which is preliminary data.</text>
</comment>
<reference evidence="2 3" key="1">
    <citation type="submission" date="2017-10" db="EMBL/GenBank/DDBJ databases">
        <title>Comparative genomics in systemic dimorphic fungi from Ajellomycetaceae.</title>
        <authorList>
            <person name="Munoz J.F."/>
            <person name="Mcewen J.G."/>
            <person name="Clay O.K."/>
            <person name="Cuomo C.A."/>
        </authorList>
    </citation>
    <scope>NUCLEOTIDE SEQUENCE [LARGE SCALE GENOMIC DNA]</scope>
    <source>
        <strain evidence="2 3">UAMH7299</strain>
    </source>
</reference>
<dbReference type="Proteomes" id="UP000224634">
    <property type="component" value="Unassembled WGS sequence"/>
</dbReference>
<gene>
    <name evidence="2" type="ORF">AJ80_09195</name>
</gene>
<feature type="region of interest" description="Disordered" evidence="1">
    <location>
        <begin position="330"/>
        <end position="421"/>
    </location>
</feature>
<evidence type="ECO:0000313" key="3">
    <source>
        <dbReference type="Proteomes" id="UP000224634"/>
    </source>
</evidence>
<dbReference type="STRING" id="1447883.A0A2B7WUW5"/>
<feature type="compositionally biased region" description="Low complexity" evidence="1">
    <location>
        <begin position="476"/>
        <end position="493"/>
    </location>
</feature>
<keyword evidence="3" id="KW-1185">Reference proteome</keyword>
<organism evidence="2 3">
    <name type="scientific">Polytolypa hystricis (strain UAMH7299)</name>
    <dbReference type="NCBI Taxonomy" id="1447883"/>
    <lineage>
        <taxon>Eukaryota</taxon>
        <taxon>Fungi</taxon>
        <taxon>Dikarya</taxon>
        <taxon>Ascomycota</taxon>
        <taxon>Pezizomycotina</taxon>
        <taxon>Eurotiomycetes</taxon>
        <taxon>Eurotiomycetidae</taxon>
        <taxon>Onygenales</taxon>
        <taxon>Onygenales incertae sedis</taxon>
        <taxon>Polytolypa</taxon>
    </lineage>
</organism>
<feature type="compositionally biased region" description="Low complexity" evidence="1">
    <location>
        <begin position="299"/>
        <end position="309"/>
    </location>
</feature>
<feature type="compositionally biased region" description="Low complexity" evidence="1">
    <location>
        <begin position="439"/>
        <end position="453"/>
    </location>
</feature>
<evidence type="ECO:0000256" key="1">
    <source>
        <dbReference type="SAM" id="MobiDB-lite"/>
    </source>
</evidence>
<dbReference type="OrthoDB" id="25896at2759"/>
<feature type="region of interest" description="Disordered" evidence="1">
    <location>
        <begin position="278"/>
        <end position="313"/>
    </location>
</feature>
<feature type="compositionally biased region" description="Low complexity" evidence="1">
    <location>
        <begin position="186"/>
        <end position="204"/>
    </location>
</feature>
<dbReference type="EMBL" id="PDNA01000255">
    <property type="protein sequence ID" value="PGH00301.1"/>
    <property type="molecule type" value="Genomic_DNA"/>
</dbReference>
<evidence type="ECO:0000313" key="2">
    <source>
        <dbReference type="EMBL" id="PGH00301.1"/>
    </source>
</evidence>
<feature type="compositionally biased region" description="Low complexity" evidence="1">
    <location>
        <begin position="248"/>
        <end position="262"/>
    </location>
</feature>
<feature type="region of interest" description="Disordered" evidence="1">
    <location>
        <begin position="559"/>
        <end position="588"/>
    </location>
</feature>
<accession>A0A2B7WUW5</accession>
<proteinExistence type="predicted"/>